<feature type="transmembrane region" description="Helical" evidence="11">
    <location>
        <begin position="413"/>
        <end position="430"/>
    </location>
</feature>
<evidence type="ECO:0000256" key="2">
    <source>
        <dbReference type="ARBA" id="ARBA00022448"/>
    </source>
</evidence>
<comment type="caution">
    <text evidence="12">The sequence shown here is derived from an EMBL/GenBank/DDBJ whole genome shotgun (WGS) entry which is preliminary data.</text>
</comment>
<dbReference type="Proteomes" id="UP000578112">
    <property type="component" value="Unassembled WGS sequence"/>
</dbReference>
<dbReference type="RefSeq" id="WP_184996028.1">
    <property type="nucleotide sequence ID" value="NZ_JACHNH010000001.1"/>
</dbReference>
<evidence type="ECO:0000256" key="10">
    <source>
        <dbReference type="ARBA" id="ARBA00035686"/>
    </source>
</evidence>
<comment type="subcellular location">
    <subcellularLocation>
        <location evidence="1">Cell membrane</location>
        <topology evidence="1">Multi-pass membrane protein</topology>
    </subcellularLocation>
</comment>
<feature type="transmembrane region" description="Helical" evidence="11">
    <location>
        <begin position="206"/>
        <end position="225"/>
    </location>
</feature>
<keyword evidence="13" id="KW-1185">Reference proteome</keyword>
<feature type="transmembrane region" description="Helical" evidence="11">
    <location>
        <begin position="363"/>
        <end position="381"/>
    </location>
</feature>
<dbReference type="Pfam" id="PF02653">
    <property type="entry name" value="BPD_transp_2"/>
    <property type="match status" value="1"/>
</dbReference>
<proteinExistence type="predicted"/>
<keyword evidence="4" id="KW-0997">Cell inner membrane</keyword>
<feature type="transmembrane region" description="Helical" evidence="11">
    <location>
        <begin position="56"/>
        <end position="76"/>
    </location>
</feature>
<feature type="transmembrane region" description="Helical" evidence="11">
    <location>
        <begin position="280"/>
        <end position="299"/>
    </location>
</feature>
<sequence>MSNLQPGLGPEVSEPSTAGHVEVGSPTTISAGVQVVKPTLASHLHDYWGRVRGGDIGSLPAILGLIVLCLIFGIARPTFFSALNFANLFSQGAAVTLIAMGLVFVLLLGEIDLSAGYASGVCGAVMAILLTDHGWQWYTAIPAALATGLVIGFILGFLVSKVGIPSFVVTLAAFLAFQGILLVLLSGGKNISIRDPFVLALANKNMTVAVSWILAIAAVAGYALVEFAQVRSRATRGLVTDPIGVVLARIGGLAILLFSAVAVLTQERSINPLISGSVKGVPIVAPIIAVFLIVWTFILGRTTYGRHVYAVGGNKEAARRAGIPVDRIRISVFVIGSFMAAVGGIIAASRANSVDPNSGGSNVLLYAVGAAVIGGTSLFGGKGRVMDAVIGGAVIAVIDNGMGLMGYSSGVKFIVTGLILLLAASVDALSRRRAAATGNR</sequence>
<keyword evidence="8 11" id="KW-0472">Membrane</keyword>
<evidence type="ECO:0000256" key="1">
    <source>
        <dbReference type="ARBA" id="ARBA00004651"/>
    </source>
</evidence>
<keyword evidence="3" id="KW-1003">Cell membrane</keyword>
<dbReference type="PANTHER" id="PTHR32196:SF32">
    <property type="entry name" value="XYLOSE TRANSPORT SYSTEM PERMEASE PROTEIN XYLH"/>
    <property type="match status" value="1"/>
</dbReference>
<feature type="transmembrane region" description="Helical" evidence="11">
    <location>
        <begin position="88"/>
        <end position="108"/>
    </location>
</feature>
<dbReference type="AlphaFoldDB" id="A0A7W7I1R8"/>
<feature type="transmembrane region" description="Helical" evidence="11">
    <location>
        <begin position="166"/>
        <end position="186"/>
    </location>
</feature>
<evidence type="ECO:0000256" key="5">
    <source>
        <dbReference type="ARBA" id="ARBA00022597"/>
    </source>
</evidence>
<evidence type="ECO:0000256" key="4">
    <source>
        <dbReference type="ARBA" id="ARBA00022519"/>
    </source>
</evidence>
<protein>
    <recommendedName>
        <fullName evidence="10">Xylose transport system permease protein XylH</fullName>
    </recommendedName>
</protein>
<keyword evidence="5" id="KW-0762">Sugar transport</keyword>
<name>A0A7W7I1R8_9ACTN</name>
<evidence type="ECO:0000256" key="7">
    <source>
        <dbReference type="ARBA" id="ARBA00022989"/>
    </source>
</evidence>
<dbReference type="PANTHER" id="PTHR32196">
    <property type="entry name" value="ABC TRANSPORTER PERMEASE PROTEIN YPHD-RELATED-RELATED"/>
    <property type="match status" value="1"/>
</dbReference>
<evidence type="ECO:0000256" key="9">
    <source>
        <dbReference type="ARBA" id="ARBA00035611"/>
    </source>
</evidence>
<feature type="transmembrane region" description="Helical" evidence="11">
    <location>
        <begin position="388"/>
        <end position="407"/>
    </location>
</feature>
<dbReference type="GO" id="GO:0005886">
    <property type="term" value="C:plasma membrane"/>
    <property type="evidence" value="ECO:0007669"/>
    <property type="project" value="UniProtKB-SubCell"/>
</dbReference>
<feature type="transmembrane region" description="Helical" evidence="11">
    <location>
        <begin position="330"/>
        <end position="351"/>
    </location>
</feature>
<evidence type="ECO:0000313" key="13">
    <source>
        <dbReference type="Proteomes" id="UP000578112"/>
    </source>
</evidence>
<keyword evidence="6 11" id="KW-0812">Transmembrane</keyword>
<dbReference type="EMBL" id="JACHNH010000001">
    <property type="protein sequence ID" value="MBB4764893.1"/>
    <property type="molecule type" value="Genomic_DNA"/>
</dbReference>
<dbReference type="InterPro" id="IPR001851">
    <property type="entry name" value="ABC_transp_permease"/>
</dbReference>
<gene>
    <name evidence="12" type="ORF">BJ971_005449</name>
</gene>
<keyword evidence="7 11" id="KW-1133">Transmembrane helix</keyword>
<accession>A0A7W7I1R8</accession>
<evidence type="ECO:0000313" key="12">
    <source>
        <dbReference type="EMBL" id="MBB4764893.1"/>
    </source>
</evidence>
<organism evidence="12 13">
    <name type="scientific">Actinoplanes digitatis</name>
    <dbReference type="NCBI Taxonomy" id="1868"/>
    <lineage>
        <taxon>Bacteria</taxon>
        <taxon>Bacillati</taxon>
        <taxon>Actinomycetota</taxon>
        <taxon>Actinomycetes</taxon>
        <taxon>Micromonosporales</taxon>
        <taxon>Micromonosporaceae</taxon>
        <taxon>Actinoplanes</taxon>
    </lineage>
</organism>
<feature type="transmembrane region" description="Helical" evidence="11">
    <location>
        <begin position="246"/>
        <end position="265"/>
    </location>
</feature>
<evidence type="ECO:0000256" key="11">
    <source>
        <dbReference type="SAM" id="Phobius"/>
    </source>
</evidence>
<evidence type="ECO:0000256" key="6">
    <source>
        <dbReference type="ARBA" id="ARBA00022692"/>
    </source>
</evidence>
<dbReference type="GO" id="GO:0022857">
    <property type="term" value="F:transmembrane transporter activity"/>
    <property type="evidence" value="ECO:0007669"/>
    <property type="project" value="InterPro"/>
</dbReference>
<keyword evidence="2" id="KW-0813">Transport</keyword>
<dbReference type="CDD" id="cd06579">
    <property type="entry name" value="TM_PBP1_transp_AraH_like"/>
    <property type="match status" value="1"/>
</dbReference>
<evidence type="ECO:0000256" key="3">
    <source>
        <dbReference type="ARBA" id="ARBA00022475"/>
    </source>
</evidence>
<evidence type="ECO:0000256" key="8">
    <source>
        <dbReference type="ARBA" id="ARBA00023136"/>
    </source>
</evidence>
<reference evidence="12 13" key="1">
    <citation type="submission" date="2020-08" db="EMBL/GenBank/DDBJ databases">
        <title>Sequencing the genomes of 1000 actinobacteria strains.</title>
        <authorList>
            <person name="Klenk H.-P."/>
        </authorList>
    </citation>
    <scope>NUCLEOTIDE SEQUENCE [LARGE SCALE GENOMIC DNA]</scope>
    <source>
        <strain evidence="12 13">DSM 43149</strain>
    </source>
</reference>
<comment type="function">
    <text evidence="9">Part of the binding-protein-dependent transport system for D-xylose. Probably responsible for the translocation of the substrate across the membrane.</text>
</comment>
<feature type="transmembrane region" description="Helical" evidence="11">
    <location>
        <begin position="137"/>
        <end position="159"/>
    </location>
</feature>